<gene>
    <name evidence="3" type="ORF">B0A48_10266</name>
</gene>
<dbReference type="PANTHER" id="PTHR21308">
    <property type="entry name" value="PHYTANOYL-COA ALPHA-HYDROXYLASE"/>
    <property type="match status" value="1"/>
</dbReference>
<dbReference type="PANTHER" id="PTHR21308:SF8">
    <property type="entry name" value="PHYTANOYL-COA DIOXYGENASE FAMILY PROTEIN (AFU_ORTHOLOGUE AFUA_2G09620)"/>
    <property type="match status" value="1"/>
</dbReference>
<dbReference type="STRING" id="1507870.A0A1V8SX38"/>
<dbReference type="OrthoDB" id="187894at2759"/>
<dbReference type="SUPFAM" id="SSF51197">
    <property type="entry name" value="Clavaminate synthase-like"/>
    <property type="match status" value="1"/>
</dbReference>
<keyword evidence="2" id="KW-0812">Transmembrane</keyword>
<dbReference type="EMBL" id="NAJO01000024">
    <property type="protein sequence ID" value="OQO03601.1"/>
    <property type="molecule type" value="Genomic_DNA"/>
</dbReference>
<evidence type="ECO:0000256" key="2">
    <source>
        <dbReference type="SAM" id="Phobius"/>
    </source>
</evidence>
<feature type="region of interest" description="Disordered" evidence="1">
    <location>
        <begin position="382"/>
        <end position="405"/>
    </location>
</feature>
<reference evidence="4" key="1">
    <citation type="submission" date="2017-03" db="EMBL/GenBank/DDBJ databases">
        <title>Genomes of endolithic fungi from Antarctica.</title>
        <authorList>
            <person name="Coleine C."/>
            <person name="Masonjones S."/>
            <person name="Stajich J.E."/>
        </authorList>
    </citation>
    <scope>NUCLEOTIDE SEQUENCE [LARGE SCALE GENOMIC DNA]</scope>
    <source>
        <strain evidence="4">CCFEE 5527</strain>
    </source>
</reference>
<evidence type="ECO:0000313" key="4">
    <source>
        <dbReference type="Proteomes" id="UP000192596"/>
    </source>
</evidence>
<protein>
    <recommendedName>
        <fullName evidence="5">Phytanoyl-CoA dioxygenase</fullName>
    </recommendedName>
</protein>
<dbReference type="AlphaFoldDB" id="A0A1V8SX38"/>
<dbReference type="GO" id="GO:0048244">
    <property type="term" value="F:phytanoyl-CoA dioxygenase activity"/>
    <property type="evidence" value="ECO:0007669"/>
    <property type="project" value="InterPro"/>
</dbReference>
<dbReference type="GO" id="GO:0001561">
    <property type="term" value="P:fatty acid alpha-oxidation"/>
    <property type="evidence" value="ECO:0007669"/>
    <property type="project" value="InterPro"/>
</dbReference>
<dbReference type="Pfam" id="PF05721">
    <property type="entry name" value="PhyH"/>
    <property type="match status" value="1"/>
</dbReference>
<dbReference type="Gene3D" id="2.60.120.620">
    <property type="entry name" value="q2cbj1_9rhob like domain"/>
    <property type="match status" value="1"/>
</dbReference>
<keyword evidence="2" id="KW-1133">Transmembrane helix</keyword>
<evidence type="ECO:0008006" key="5">
    <source>
        <dbReference type="Google" id="ProtNLM"/>
    </source>
</evidence>
<accession>A0A1V8SX38</accession>
<evidence type="ECO:0000256" key="1">
    <source>
        <dbReference type="SAM" id="MobiDB-lite"/>
    </source>
</evidence>
<organism evidence="3 4">
    <name type="scientific">Cryoendolithus antarcticus</name>
    <dbReference type="NCBI Taxonomy" id="1507870"/>
    <lineage>
        <taxon>Eukaryota</taxon>
        <taxon>Fungi</taxon>
        <taxon>Dikarya</taxon>
        <taxon>Ascomycota</taxon>
        <taxon>Pezizomycotina</taxon>
        <taxon>Dothideomycetes</taxon>
        <taxon>Dothideomycetidae</taxon>
        <taxon>Cladosporiales</taxon>
        <taxon>Cladosporiaceae</taxon>
        <taxon>Cryoendolithus</taxon>
    </lineage>
</organism>
<sequence length="436" mass="48206">MAPTPLRQGVPTAIAAFATLAAVVGTLSYLDIPSLLTQRKEAKKVSKARYNPNDTPSLLAFKALVEQDTLPSTYPLASSIERNIPIYDARSLNLNDAKVVEEFQDEVFHILYHGPGVLVMKNFFRDLSLIDAANSAFTAIINREAEAKLSDPAYFGTTKYDKTPNAWISNSFSKLCLQDPETFLDYFSNPLFPVICSAYLGPQYKITAQVNAVRPGGKPQHLHRDYHLGFPSREDVAKFPKQMHELSRLLTMQGAVAHADMPAESGPTRFLPYSQGFGEGYMATGREEFKQYFAENYVSLPLEKGDALFFSPGLFHGAGENVSQDVDRIAHLFQVSCAMGKTMESIDTHPLIEATYDLLAGMQGKEGTEQQVDAFVQSVAEGYPFPSNPDKRKPVPGSKGPESEQQLLRRALSGKWEKAKLMEELTSMRVACQAST</sequence>
<dbReference type="Proteomes" id="UP000192596">
    <property type="component" value="Unassembled WGS sequence"/>
</dbReference>
<keyword evidence="2" id="KW-0472">Membrane</keyword>
<dbReference type="InParanoid" id="A0A1V8SX38"/>
<name>A0A1V8SX38_9PEZI</name>
<comment type="caution">
    <text evidence="3">The sequence shown here is derived from an EMBL/GenBank/DDBJ whole genome shotgun (WGS) entry which is preliminary data.</text>
</comment>
<proteinExistence type="predicted"/>
<feature type="transmembrane region" description="Helical" evidence="2">
    <location>
        <begin position="12"/>
        <end position="30"/>
    </location>
</feature>
<keyword evidence="4" id="KW-1185">Reference proteome</keyword>
<dbReference type="InterPro" id="IPR008775">
    <property type="entry name" value="Phytyl_CoA_dOase-like"/>
</dbReference>
<evidence type="ECO:0000313" key="3">
    <source>
        <dbReference type="EMBL" id="OQO03601.1"/>
    </source>
</evidence>
<dbReference type="InterPro" id="IPR047128">
    <property type="entry name" value="PhyH"/>
</dbReference>